<dbReference type="EMBL" id="ACPB03011660">
    <property type="status" value="NOT_ANNOTATED_CDS"/>
    <property type="molecule type" value="Genomic_DNA"/>
</dbReference>
<evidence type="ECO:0000256" key="1">
    <source>
        <dbReference type="SAM" id="MobiDB-lite"/>
    </source>
</evidence>
<feature type="region of interest" description="Disordered" evidence="1">
    <location>
        <begin position="113"/>
        <end position="180"/>
    </location>
</feature>
<evidence type="ECO:0000313" key="3">
    <source>
        <dbReference type="Proteomes" id="UP000015103"/>
    </source>
</evidence>
<dbReference type="EnsemblMetazoa" id="RPRC001482-RA">
    <property type="protein sequence ID" value="RPRC001482-PA"/>
    <property type="gene ID" value="RPRC001482"/>
</dbReference>
<dbReference type="Proteomes" id="UP000015103">
    <property type="component" value="Unassembled WGS sequence"/>
</dbReference>
<feature type="compositionally biased region" description="Polar residues" evidence="1">
    <location>
        <begin position="170"/>
        <end position="180"/>
    </location>
</feature>
<accession>T1HBS0</accession>
<dbReference type="VEuPathDB" id="VectorBase:RPRC001482"/>
<dbReference type="InterPro" id="IPR036179">
    <property type="entry name" value="Ig-like_dom_sf"/>
</dbReference>
<dbReference type="AlphaFoldDB" id="T1HBS0"/>
<dbReference type="InParanoid" id="T1HBS0"/>
<reference evidence="2" key="1">
    <citation type="submission" date="2015-05" db="UniProtKB">
        <authorList>
            <consortium name="EnsemblMetazoa"/>
        </authorList>
    </citation>
    <scope>IDENTIFICATION</scope>
</reference>
<proteinExistence type="predicted"/>
<name>T1HBS0_RHOPR</name>
<sequence>MSSFVNTQKRATLGKNVIIRTYVHTWMACRHGDDQVTAILLRGGPEHMMVTSWMQIVEARISDQGLYTCEATNQHGTVRHQIMVNHNLLEALVQARQSGNEAVVDQIIKENKEERDRKRRERAEVRQSAQRSLDIYQNGMDSSGLRIPTPQQPPVKRPQGRPRKNRLSEPPTSQLHPANRQLVHTVQVNTNQRELSQLEEETLLQSPSLLDLLKLYDSAYNNNNSMLDCRPASYQMQGKARSGNALYSQPMNMPTSRSSCRYSVAPAQQPKPVHYGKTRFYNETGFPADLHSNHYSKLKATPLATAHYQDSLQPKFGANLPSYPPPTSHHLNSEYQLNCASAMNPQVKNVQGPHDFTYVPGYGCVQQQPQSCFPCTSASSSSTYNTLNHHNNQPSVFYENYKTLNNETINESNFLYGDDNQPQIMSTTPCSESTVSANELTEDSSYNNSSSFLPADNSLIGNTSCNGYILPSTSLSTFSTAPPSIDGKPTSEPCTSQLYFYPTPTFHFEQNPSGDQDGCTYIIPETLNIDYKKEIFEEHPVELSVDNLDTSDYCNAIVEQPTSVSATSNVPTNEVLPDLQQLELYGCKKESIVQPKKELKEIFYPFVIPQGADSDKTIIDEILEEGSDETVAVSNEDLDNLIIWLTPKSEASRTAVSASPTKLITTEALTLNADSNGSLEMQVIPRDLINSNGTMDPFAEELDECSMEEALFNVDFPCFNEVPLRTYQRKTRKVATTPLAGKRESLPRACKRYQY</sequence>
<dbReference type="SUPFAM" id="SSF48726">
    <property type="entry name" value="Immunoglobulin"/>
    <property type="match status" value="1"/>
</dbReference>
<dbReference type="Gene3D" id="2.60.40.10">
    <property type="entry name" value="Immunoglobulins"/>
    <property type="match status" value="1"/>
</dbReference>
<keyword evidence="3" id="KW-1185">Reference proteome</keyword>
<protein>
    <submittedName>
        <fullName evidence="2">Uncharacterized protein</fullName>
    </submittedName>
</protein>
<feature type="compositionally biased region" description="Basic and acidic residues" evidence="1">
    <location>
        <begin position="113"/>
        <end position="125"/>
    </location>
</feature>
<dbReference type="HOGENOM" id="CLU_368942_0_0_1"/>
<dbReference type="InterPro" id="IPR013783">
    <property type="entry name" value="Ig-like_fold"/>
</dbReference>
<organism evidence="2 3">
    <name type="scientific">Rhodnius prolixus</name>
    <name type="common">Triatomid bug</name>
    <dbReference type="NCBI Taxonomy" id="13249"/>
    <lineage>
        <taxon>Eukaryota</taxon>
        <taxon>Metazoa</taxon>
        <taxon>Ecdysozoa</taxon>
        <taxon>Arthropoda</taxon>
        <taxon>Hexapoda</taxon>
        <taxon>Insecta</taxon>
        <taxon>Pterygota</taxon>
        <taxon>Neoptera</taxon>
        <taxon>Paraneoptera</taxon>
        <taxon>Hemiptera</taxon>
        <taxon>Heteroptera</taxon>
        <taxon>Panheteroptera</taxon>
        <taxon>Cimicomorpha</taxon>
        <taxon>Reduviidae</taxon>
        <taxon>Triatominae</taxon>
        <taxon>Rhodnius</taxon>
    </lineage>
</organism>
<evidence type="ECO:0000313" key="2">
    <source>
        <dbReference type="EnsemblMetazoa" id="RPRC001482-PA"/>
    </source>
</evidence>